<dbReference type="PANTHER" id="PTHR44846">
    <property type="entry name" value="MANNOSYL-D-GLYCERATE TRANSPORT/METABOLISM SYSTEM REPRESSOR MNGR-RELATED"/>
    <property type="match status" value="1"/>
</dbReference>
<evidence type="ECO:0000256" key="2">
    <source>
        <dbReference type="ARBA" id="ARBA00023125"/>
    </source>
</evidence>
<dbReference type="AlphaFoldDB" id="A0A382BX20"/>
<dbReference type="PROSITE" id="PS50949">
    <property type="entry name" value="HTH_GNTR"/>
    <property type="match status" value="1"/>
</dbReference>
<dbReference type="InterPro" id="IPR028978">
    <property type="entry name" value="Chorismate_lyase_/UTRA_dom_sf"/>
</dbReference>
<evidence type="ECO:0000259" key="4">
    <source>
        <dbReference type="PROSITE" id="PS50949"/>
    </source>
</evidence>
<name>A0A382BX20_9ZZZZ</name>
<dbReference type="GO" id="GO:0045892">
    <property type="term" value="P:negative regulation of DNA-templated transcription"/>
    <property type="evidence" value="ECO:0007669"/>
    <property type="project" value="TreeGrafter"/>
</dbReference>
<dbReference type="InterPro" id="IPR050679">
    <property type="entry name" value="Bact_HTH_transcr_reg"/>
</dbReference>
<reference evidence="5" key="1">
    <citation type="submission" date="2018-05" db="EMBL/GenBank/DDBJ databases">
        <authorList>
            <person name="Lanie J.A."/>
            <person name="Ng W.-L."/>
            <person name="Kazmierczak K.M."/>
            <person name="Andrzejewski T.M."/>
            <person name="Davidsen T.M."/>
            <person name="Wayne K.J."/>
            <person name="Tettelin H."/>
            <person name="Glass J.I."/>
            <person name="Rusch D."/>
            <person name="Podicherti R."/>
            <person name="Tsui H.-C.T."/>
            <person name="Winkler M.E."/>
        </authorList>
    </citation>
    <scope>NUCLEOTIDE SEQUENCE</scope>
</reference>
<dbReference type="EMBL" id="UINC01031776">
    <property type="protein sequence ID" value="SVB18348.1"/>
    <property type="molecule type" value="Genomic_DNA"/>
</dbReference>
<dbReference type="InterPro" id="IPR011663">
    <property type="entry name" value="UTRA"/>
</dbReference>
<dbReference type="SUPFAM" id="SSF46785">
    <property type="entry name" value="Winged helix' DNA-binding domain"/>
    <property type="match status" value="1"/>
</dbReference>
<feature type="domain" description="HTH gntR-type" evidence="4">
    <location>
        <begin position="21"/>
        <end position="89"/>
    </location>
</feature>
<dbReference type="SUPFAM" id="SSF64288">
    <property type="entry name" value="Chorismate lyase-like"/>
    <property type="match status" value="1"/>
</dbReference>
<evidence type="ECO:0000256" key="1">
    <source>
        <dbReference type="ARBA" id="ARBA00023015"/>
    </source>
</evidence>
<gene>
    <name evidence="5" type="ORF">METZ01_LOCUS171202</name>
</gene>
<evidence type="ECO:0000256" key="3">
    <source>
        <dbReference type="ARBA" id="ARBA00023163"/>
    </source>
</evidence>
<keyword evidence="1" id="KW-0805">Transcription regulation</keyword>
<dbReference type="PRINTS" id="PR00035">
    <property type="entry name" value="HTHGNTR"/>
</dbReference>
<dbReference type="Pfam" id="PF07702">
    <property type="entry name" value="UTRA"/>
    <property type="match status" value="1"/>
</dbReference>
<dbReference type="InterPro" id="IPR036388">
    <property type="entry name" value="WH-like_DNA-bd_sf"/>
</dbReference>
<dbReference type="Gene3D" id="3.40.1410.10">
    <property type="entry name" value="Chorismate lyase-like"/>
    <property type="match status" value="1"/>
</dbReference>
<evidence type="ECO:0000313" key="5">
    <source>
        <dbReference type="EMBL" id="SVB18348.1"/>
    </source>
</evidence>
<dbReference type="GO" id="GO:0003700">
    <property type="term" value="F:DNA-binding transcription factor activity"/>
    <property type="evidence" value="ECO:0007669"/>
    <property type="project" value="InterPro"/>
</dbReference>
<protein>
    <recommendedName>
        <fullName evidence="4">HTH gntR-type domain-containing protein</fullName>
    </recommendedName>
</protein>
<organism evidence="5">
    <name type="scientific">marine metagenome</name>
    <dbReference type="NCBI Taxonomy" id="408172"/>
    <lineage>
        <taxon>unclassified sequences</taxon>
        <taxon>metagenomes</taxon>
        <taxon>ecological metagenomes</taxon>
    </lineage>
</organism>
<dbReference type="InterPro" id="IPR036390">
    <property type="entry name" value="WH_DNA-bd_sf"/>
</dbReference>
<keyword evidence="3" id="KW-0804">Transcription</keyword>
<dbReference type="InterPro" id="IPR000524">
    <property type="entry name" value="Tscrpt_reg_HTH_GntR"/>
</dbReference>
<dbReference type="Pfam" id="PF00392">
    <property type="entry name" value="GntR"/>
    <property type="match status" value="1"/>
</dbReference>
<dbReference type="CDD" id="cd07377">
    <property type="entry name" value="WHTH_GntR"/>
    <property type="match status" value="1"/>
</dbReference>
<proteinExistence type="predicted"/>
<keyword evidence="2" id="KW-0238">DNA-binding</keyword>
<dbReference type="GO" id="GO:0003677">
    <property type="term" value="F:DNA binding"/>
    <property type="evidence" value="ECO:0007669"/>
    <property type="project" value="UniProtKB-KW"/>
</dbReference>
<sequence>MLKNKSKFKNKYDGEERLNRTSLVKQIVGILTSRISRGVYKPNSKIPSGEKLALEFKVSRATMRTAIALLANNGLVVRINGVGVFTTPRIPVQNSLNVATDFYHLIEQNGLQPNVQNIKVSLEKVNTDLERSLMMKENHLAVVTWKIFTANKKPVIYCKNTLASSLLGEELTKKLIKNPKLNNSLFDMLEGECGLVTSHTVTNLKVGLGKDCNFPNFQQDPSSPVLILEEIGYSQYEKPIWHSREIYPNNSISFNLVRRHNNDLLG</sequence>
<dbReference type="Gene3D" id="1.10.10.10">
    <property type="entry name" value="Winged helix-like DNA-binding domain superfamily/Winged helix DNA-binding domain"/>
    <property type="match status" value="1"/>
</dbReference>
<accession>A0A382BX20</accession>
<dbReference type="PANTHER" id="PTHR44846:SF17">
    <property type="entry name" value="GNTR-FAMILY TRANSCRIPTIONAL REGULATOR"/>
    <property type="match status" value="1"/>
</dbReference>
<dbReference type="SMART" id="SM00345">
    <property type="entry name" value="HTH_GNTR"/>
    <property type="match status" value="1"/>
</dbReference>